<keyword evidence="3" id="KW-0378">Hydrolase</keyword>
<organism evidence="3 4">
    <name type="scientific">Acetivibrio saccincola</name>
    <dbReference type="NCBI Taxonomy" id="1677857"/>
    <lineage>
        <taxon>Bacteria</taxon>
        <taxon>Bacillati</taxon>
        <taxon>Bacillota</taxon>
        <taxon>Clostridia</taxon>
        <taxon>Eubacteriales</taxon>
        <taxon>Oscillospiraceae</taxon>
        <taxon>Acetivibrio</taxon>
    </lineage>
</organism>
<dbReference type="GO" id="GO:0005524">
    <property type="term" value="F:ATP binding"/>
    <property type="evidence" value="ECO:0007669"/>
    <property type="project" value="InterPro"/>
</dbReference>
<dbReference type="GO" id="GO:0030163">
    <property type="term" value="P:protein catabolic process"/>
    <property type="evidence" value="ECO:0007669"/>
    <property type="project" value="InterPro"/>
</dbReference>
<dbReference type="SUPFAM" id="SSF54211">
    <property type="entry name" value="Ribosomal protein S5 domain 2-like"/>
    <property type="match status" value="1"/>
</dbReference>
<sequence>MDRDNRDLNKKLNQYFPGRVVRKDLTQKIKEGANVPIYVLEYLLGMYCATDDEDSINEGVNRVKAILAENYVRPDEAEKIKSKIRELGQYTVIDKLTVRLNEKRDVYEAEFSNLGLKGVEVEANYVKEFEKLLAGGIWCILKIQYYYDEELRNANPFIINSLKPIQIPNLDMDEILSGRKYFTKDEWIDILLRSVGMEPTQLEEKVKWHLLARMIPLVENNYNLCELGPRGTGKSHIYKEISPNSILISGGQTTVANLFYNMNTRKIGLVGLWDVVAFDEVAGITFKDKDGIQIMKDYMASGSFARGKELKNASASMVFVGNINQSVDVLLKTSHLFEPFPEAMAYDSAFFDRMHYYIPGWEIPKYRPEFFTNEYGFITDYIAEFFREMRKRSYGDSIDKYFRLGNNLNQRDVIAVRKTVSGLIKLIYPHGEFNKEDIEEILRYALVGRRRVKEQLKKIGGMEFYDVHFSYIDNETFEEEFVSVPEQGGDKLIPEGMGKPGHIYTVAHGDSGMIGVYKIETEVVSGTGKFERTGLGTSREARENLNTAFNYFKANKKNISGAISLNNNDFLMHVQDLQGIGMTSQLTLAAFIALCSGALKKPVLSQLVVLGSMSIGGTINKVEELASTLQVCFDAGAKKVLLPMASAADINTVPPELFSKFQISFYQSPEDAVYKALGVE</sequence>
<dbReference type="InterPro" id="IPR046838">
    <property type="entry name" value="BrxL_N"/>
</dbReference>
<dbReference type="Pfam" id="PF05362">
    <property type="entry name" value="Lon_C"/>
    <property type="match status" value="1"/>
</dbReference>
<dbReference type="NCBIfam" id="TIGR02653">
    <property type="entry name" value="Lon_rel_chp"/>
    <property type="match status" value="1"/>
</dbReference>
<feature type="domain" description="Lon proteolytic" evidence="1">
    <location>
        <begin position="516"/>
        <end position="677"/>
    </location>
</feature>
<dbReference type="PANTHER" id="PTHR10046">
    <property type="entry name" value="ATP DEPENDENT LON PROTEASE FAMILY MEMBER"/>
    <property type="match status" value="1"/>
</dbReference>
<feature type="domain" description="BREX system Lon protease-like BrxL N-terminal" evidence="2">
    <location>
        <begin position="14"/>
        <end position="145"/>
    </location>
</feature>
<dbReference type="Proteomes" id="UP000233534">
    <property type="component" value="Chromosome"/>
</dbReference>
<dbReference type="InterPro" id="IPR014061">
    <property type="entry name" value="BrxL-like"/>
</dbReference>
<dbReference type="EC" id="3.4.21.53" evidence="3"/>
<reference evidence="3 4" key="1">
    <citation type="submission" date="2017-12" db="EMBL/GenBank/DDBJ databases">
        <title>Complete genome sequence of Herbivorax saccincola GGR1, a novel Cellulosome-producing hydrolytic bacterium in a thermophilic biogas plant, established by Illumina and Nanopore MinION sequencing.</title>
        <authorList>
            <person name="Pechtl A."/>
            <person name="Ruckert C."/>
            <person name="Koeck D.E."/>
            <person name="Maus I."/>
            <person name="Winkler A."/>
            <person name="Kalinowski J."/>
            <person name="Puhler A."/>
            <person name="Schwarz W.W."/>
            <person name="Zverlov V.V."/>
            <person name="Schluter A."/>
            <person name="Liebl W."/>
        </authorList>
    </citation>
    <scope>NUCLEOTIDE SEQUENCE [LARGE SCALE GENOMIC DNA]</scope>
    <source>
        <strain evidence="4">SR1</strain>
    </source>
</reference>
<dbReference type="GO" id="GO:0006508">
    <property type="term" value="P:proteolysis"/>
    <property type="evidence" value="ECO:0007669"/>
    <property type="project" value="UniProtKB-KW"/>
</dbReference>
<dbReference type="EMBL" id="CP025197">
    <property type="protein sequence ID" value="AUG56534.1"/>
    <property type="molecule type" value="Genomic_DNA"/>
</dbReference>
<evidence type="ECO:0000259" key="1">
    <source>
        <dbReference type="Pfam" id="PF05362"/>
    </source>
</evidence>
<evidence type="ECO:0000259" key="2">
    <source>
        <dbReference type="Pfam" id="PF20442"/>
    </source>
</evidence>
<dbReference type="GO" id="GO:0004176">
    <property type="term" value="F:ATP-dependent peptidase activity"/>
    <property type="evidence" value="ECO:0007669"/>
    <property type="project" value="InterPro"/>
</dbReference>
<proteinExistence type="predicted"/>
<protein>
    <submittedName>
        <fullName evidence="3">Lon protease</fullName>
        <ecNumber evidence="3">3.4.21.53</ecNumber>
    </submittedName>
</protein>
<dbReference type="Gene3D" id="3.30.230.10">
    <property type="match status" value="1"/>
</dbReference>
<dbReference type="InterPro" id="IPR020568">
    <property type="entry name" value="Ribosomal_Su5_D2-typ_SF"/>
</dbReference>
<keyword evidence="4" id="KW-1185">Reference proteome</keyword>
<dbReference type="Pfam" id="PF13337">
    <property type="entry name" value="BrxL_ATPase"/>
    <property type="match status" value="1"/>
</dbReference>
<name>A0A2K9E956_9FIRM</name>
<evidence type="ECO:0000313" key="3">
    <source>
        <dbReference type="EMBL" id="AUG56534.1"/>
    </source>
</evidence>
<dbReference type="GO" id="GO:0004252">
    <property type="term" value="F:serine-type endopeptidase activity"/>
    <property type="evidence" value="ECO:0007669"/>
    <property type="project" value="UniProtKB-EC"/>
</dbReference>
<dbReference type="NCBIfam" id="TIGR02688">
    <property type="entry name" value="BREX system Lon protease-like protein BrxL"/>
    <property type="match status" value="1"/>
</dbReference>
<gene>
    <name evidence="3" type="primary">lon1</name>
    <name evidence="3" type="ORF">HVS_02910</name>
</gene>
<dbReference type="InterPro" id="IPR008269">
    <property type="entry name" value="Lon_proteolytic"/>
</dbReference>
<keyword evidence="3" id="KW-0645">Protease</keyword>
<dbReference type="RefSeq" id="WP_101299027.1">
    <property type="nucleotide sequence ID" value="NZ_CP025197.1"/>
</dbReference>
<dbReference type="InterPro" id="IPR013473">
    <property type="entry name" value="BrxL"/>
</dbReference>
<dbReference type="InterPro" id="IPR027065">
    <property type="entry name" value="Lon_Prtase"/>
</dbReference>
<dbReference type="InterPro" id="IPR014721">
    <property type="entry name" value="Ribsml_uS5_D2-typ_fold_subgr"/>
</dbReference>
<evidence type="ECO:0000313" key="4">
    <source>
        <dbReference type="Proteomes" id="UP000233534"/>
    </source>
</evidence>
<accession>A0A2K9E956</accession>
<dbReference type="AlphaFoldDB" id="A0A2K9E956"/>
<dbReference type="Pfam" id="PF20442">
    <property type="entry name" value="BrxL_N"/>
    <property type="match status" value="1"/>
</dbReference>
<dbReference type="KEGG" id="hsc:HVS_02910"/>